<gene>
    <name evidence="4" type="ORF">RBSH_00611</name>
</gene>
<evidence type="ECO:0000256" key="2">
    <source>
        <dbReference type="ARBA" id="ARBA00022490"/>
    </source>
</evidence>
<evidence type="ECO:0000313" key="4">
    <source>
        <dbReference type="EMBL" id="EKK03870.1"/>
    </source>
</evidence>
<accession>K5CIJ6</accession>
<proteinExistence type="predicted"/>
<dbReference type="RefSeq" id="WP_007330610.1">
    <property type="nucleotide sequence ID" value="NZ_AMCW01000018.1"/>
</dbReference>
<name>K5CIJ6_RHOBT</name>
<evidence type="ECO:0000256" key="3">
    <source>
        <dbReference type="SAM" id="MobiDB-lite"/>
    </source>
</evidence>
<dbReference type="AlphaFoldDB" id="K5CIJ6"/>
<dbReference type="InterPro" id="IPR044159">
    <property type="entry name" value="IQM"/>
</dbReference>
<dbReference type="PANTHER" id="PTHR31250">
    <property type="entry name" value="IQ DOMAIN-CONTAINING PROTEIN IQM3"/>
    <property type="match status" value="1"/>
</dbReference>
<dbReference type="PATRIC" id="fig|993517.3.peg.669"/>
<protein>
    <submittedName>
        <fullName evidence="4">Calmodulin binding protein</fullName>
    </submittedName>
</protein>
<keyword evidence="2" id="KW-0963">Cytoplasm</keyword>
<evidence type="ECO:0000256" key="1">
    <source>
        <dbReference type="ARBA" id="ARBA00004496"/>
    </source>
</evidence>
<dbReference type="Proteomes" id="UP000007993">
    <property type="component" value="Unassembled WGS sequence"/>
</dbReference>
<feature type="region of interest" description="Disordered" evidence="3">
    <location>
        <begin position="1"/>
        <end position="21"/>
    </location>
</feature>
<feature type="compositionally biased region" description="Basic and acidic residues" evidence="3">
    <location>
        <begin position="8"/>
        <end position="21"/>
    </location>
</feature>
<dbReference type="PANTHER" id="PTHR31250:SF27">
    <property type="entry name" value="IQ DOMAIN-CONTAINING PROTEIN IQM5"/>
    <property type="match status" value="1"/>
</dbReference>
<evidence type="ECO:0000313" key="5">
    <source>
        <dbReference type="Proteomes" id="UP000007993"/>
    </source>
</evidence>
<comment type="caution">
    <text evidence="4">The sequence shown here is derived from an EMBL/GenBank/DDBJ whole genome shotgun (WGS) entry which is preliminary data.</text>
</comment>
<reference evidence="4 5" key="1">
    <citation type="journal article" date="2013" name="Mar. Genomics">
        <title>Expression of sulfatases in Rhodopirellula baltica and the diversity of sulfatases in the genus Rhodopirellula.</title>
        <authorList>
            <person name="Wegner C.E."/>
            <person name="Richter-Heitmann T."/>
            <person name="Klindworth A."/>
            <person name="Klockow C."/>
            <person name="Richter M."/>
            <person name="Achstetter T."/>
            <person name="Glockner F.O."/>
            <person name="Harder J."/>
        </authorList>
    </citation>
    <scope>NUCLEOTIDE SEQUENCE [LARGE SCALE GENOMIC DNA]</scope>
    <source>
        <strain evidence="4 5">SH28</strain>
    </source>
</reference>
<sequence>MTSPATLVDHEIGNRSHSDHQYSKYTEVEDDCAFDNHMDSLVHGGASQHKRQLWEKYYEQLKQQMESDVRQSGGLRSLAHKRYSLEKQDSQHRTFWLLFGSLGVYRNVKPPQPFFEWLNSLGEFGVISMLRSSFSMEKEKNIFGHRADEDRHILPSQVKKLLQHVAYLDAQARVRYRVVMQNGLLQKDGKPLDTTIMKTHFTGPGWAIYVLSPSGVFYTGSHVVGQFHHSSFLEGRPVKGAGEWKVNNGKLIEITAKSGHYKPKKEHFINCLKSLRPFLAQHGTKAVVFSKRTGVKEPIRIDAEKFLSESDKYEVWLEKYQ</sequence>
<comment type="subcellular location">
    <subcellularLocation>
        <location evidence="1">Cytoplasm</location>
    </subcellularLocation>
</comment>
<organism evidence="4 5">
    <name type="scientific">Rhodopirellula baltica SH28</name>
    <dbReference type="NCBI Taxonomy" id="993517"/>
    <lineage>
        <taxon>Bacteria</taxon>
        <taxon>Pseudomonadati</taxon>
        <taxon>Planctomycetota</taxon>
        <taxon>Planctomycetia</taxon>
        <taxon>Pirellulales</taxon>
        <taxon>Pirellulaceae</taxon>
        <taxon>Rhodopirellula</taxon>
    </lineage>
</organism>
<dbReference type="GO" id="GO:0005737">
    <property type="term" value="C:cytoplasm"/>
    <property type="evidence" value="ECO:0007669"/>
    <property type="project" value="UniProtKB-SubCell"/>
</dbReference>
<dbReference type="EMBL" id="AMCW01000018">
    <property type="protein sequence ID" value="EKK03870.1"/>
    <property type="molecule type" value="Genomic_DNA"/>
</dbReference>